<dbReference type="PANTHER" id="PTHR10579">
    <property type="entry name" value="CALCIUM-ACTIVATED CHLORIDE CHANNEL REGULATOR"/>
    <property type="match status" value="1"/>
</dbReference>
<dbReference type="OrthoDB" id="5488077at2"/>
<organism evidence="4 5">
    <name type="scientific">Sorangium cellulosum</name>
    <name type="common">Polyangium cellulosum</name>
    <dbReference type="NCBI Taxonomy" id="56"/>
    <lineage>
        <taxon>Bacteria</taxon>
        <taxon>Pseudomonadati</taxon>
        <taxon>Myxococcota</taxon>
        <taxon>Polyangia</taxon>
        <taxon>Polyangiales</taxon>
        <taxon>Polyangiaceae</taxon>
        <taxon>Sorangium</taxon>
    </lineage>
</organism>
<feature type="domain" description="VWFA" evidence="3">
    <location>
        <begin position="225"/>
        <end position="404"/>
    </location>
</feature>
<dbReference type="Pfam" id="PF13519">
    <property type="entry name" value="VWA_2"/>
    <property type="match status" value="1"/>
</dbReference>
<protein>
    <recommendedName>
        <fullName evidence="3">VWFA domain-containing protein</fullName>
    </recommendedName>
</protein>
<evidence type="ECO:0000256" key="1">
    <source>
        <dbReference type="SAM" id="MobiDB-lite"/>
    </source>
</evidence>
<proteinExistence type="predicted"/>
<sequence>MRAVPVSIALCLRVVSVVLLGGAGLIACSADDDVGGEPLVGEDPSPEPPLGGGSTSAGVGAGGSTSAGVGAGSSTSAGTGAGAPESDGPWDSMSAGAGGGGGAGEPAADPPPEPPPGEDPGAAQEFTCEGLDSSQPVVLYVSADDSNSMSSPVHARELLRAGVAPEPWQVRTYEFLNYYRIDYAPADEGELRVEPQIEPGEDAGTYTLQIGVRSHDPKAPRRPITVTFVLDTSGSMGGEPMNREKATVRAIAASLSEGDIVNMVTWNTSNAVVLSGHVVSGPDDPVLLDAADELSANGGTDLENGLQVGYELAQEHYDEGRINRVILVSDGRANVGVTSAELIATHAEDADKEAIYLVGVGTGPVLGYNDRLMDVVTDEGRGAYVYLDEVEEAFHMFRDRFDEVMEVAARGVQVELTLPWYFKMERFHGEEFSTSAEEIEPQHLAPGDAMIFNQVVRGCDAAVIDDTDTLTVRARWQTPITHEPKEASREATLAELMAGSKEQLVKGKAIVAYAEALKAGTTEALRAAREQVLAANPGGDPELDEIAELLALHPSY</sequence>
<evidence type="ECO:0000256" key="2">
    <source>
        <dbReference type="SAM" id="SignalP"/>
    </source>
</evidence>
<evidence type="ECO:0000313" key="4">
    <source>
        <dbReference type="EMBL" id="AUX22672.1"/>
    </source>
</evidence>
<dbReference type="EMBL" id="CP012670">
    <property type="protein sequence ID" value="AUX22672.1"/>
    <property type="molecule type" value="Genomic_DNA"/>
</dbReference>
<dbReference type="InterPro" id="IPR051266">
    <property type="entry name" value="CLCR"/>
</dbReference>
<dbReference type="AlphaFoldDB" id="A0A4V0NDH3"/>
<reference evidence="4 5" key="1">
    <citation type="submission" date="2015-09" db="EMBL/GenBank/DDBJ databases">
        <title>Sorangium comparison.</title>
        <authorList>
            <person name="Zaburannyi N."/>
            <person name="Bunk B."/>
            <person name="Overmann J."/>
            <person name="Mueller R."/>
        </authorList>
    </citation>
    <scope>NUCLEOTIDE SEQUENCE [LARGE SCALE GENOMIC DNA]</scope>
    <source>
        <strain evidence="4 5">So ceGT47</strain>
    </source>
</reference>
<dbReference type="InterPro" id="IPR036465">
    <property type="entry name" value="vWFA_dom_sf"/>
</dbReference>
<name>A0A4V0NDH3_SORCE</name>
<dbReference type="SUPFAM" id="SSF53300">
    <property type="entry name" value="vWA-like"/>
    <property type="match status" value="1"/>
</dbReference>
<feature type="compositionally biased region" description="Gly residues" evidence="1">
    <location>
        <begin position="50"/>
        <end position="71"/>
    </location>
</feature>
<keyword evidence="2" id="KW-0732">Signal</keyword>
<feature type="region of interest" description="Disordered" evidence="1">
    <location>
        <begin position="36"/>
        <end position="125"/>
    </location>
</feature>
<dbReference type="Proteomes" id="UP000295781">
    <property type="component" value="Chromosome"/>
</dbReference>
<feature type="signal peptide" evidence="2">
    <location>
        <begin position="1"/>
        <end position="29"/>
    </location>
</feature>
<feature type="compositionally biased region" description="Pro residues" evidence="1">
    <location>
        <begin position="108"/>
        <end position="118"/>
    </location>
</feature>
<evidence type="ECO:0000259" key="3">
    <source>
        <dbReference type="PROSITE" id="PS50234"/>
    </source>
</evidence>
<dbReference type="SMART" id="SM00327">
    <property type="entry name" value="VWA"/>
    <property type="match status" value="1"/>
</dbReference>
<gene>
    <name evidence="4" type="ORF">SOCEGT47_031760</name>
</gene>
<dbReference type="InterPro" id="IPR002035">
    <property type="entry name" value="VWF_A"/>
</dbReference>
<dbReference type="Gene3D" id="3.40.50.410">
    <property type="entry name" value="von Willebrand factor, type A domain"/>
    <property type="match status" value="1"/>
</dbReference>
<feature type="chain" id="PRO_5020655542" description="VWFA domain-containing protein" evidence="2">
    <location>
        <begin position="30"/>
        <end position="556"/>
    </location>
</feature>
<evidence type="ECO:0000313" key="5">
    <source>
        <dbReference type="Proteomes" id="UP000295781"/>
    </source>
</evidence>
<dbReference type="PROSITE" id="PS50234">
    <property type="entry name" value="VWFA"/>
    <property type="match status" value="1"/>
</dbReference>
<accession>A0A4V0NDH3</accession>
<dbReference type="PANTHER" id="PTHR10579:SF43">
    <property type="entry name" value="ZINC FINGER (C3HC4-TYPE RING FINGER) FAMILY PROTEIN"/>
    <property type="match status" value="1"/>
</dbReference>
<dbReference type="PROSITE" id="PS51257">
    <property type="entry name" value="PROKAR_LIPOPROTEIN"/>
    <property type="match status" value="1"/>
</dbReference>